<dbReference type="EMBL" id="CP007139">
    <property type="protein sequence ID" value="AIE88074.1"/>
    <property type="molecule type" value="Genomic_DNA"/>
</dbReference>
<proteinExistence type="predicted"/>
<keyword evidence="2" id="KW-1185">Reference proteome</keyword>
<dbReference type="STRING" id="661478.OP10G_4706"/>
<accession>A0A068NZ73</accession>
<reference evidence="1 2" key="1">
    <citation type="journal article" date="2014" name="PLoS ONE">
        <title>The first complete genome sequence of the class fimbriimonadia in the phylum armatimonadetes.</title>
        <authorList>
            <person name="Hu Z.Y."/>
            <person name="Wang Y.Z."/>
            <person name="Im W.T."/>
            <person name="Wang S.Y."/>
            <person name="Zhao G.P."/>
            <person name="Zheng H.J."/>
            <person name="Quan Z.X."/>
        </authorList>
    </citation>
    <scope>NUCLEOTIDE SEQUENCE [LARGE SCALE GENOMIC DNA]</scope>
    <source>
        <strain evidence="1">Gsoil 348</strain>
    </source>
</reference>
<protein>
    <recommendedName>
        <fullName evidence="3">Lipoprotein</fullName>
    </recommendedName>
</protein>
<dbReference type="AlphaFoldDB" id="A0A068NZ73"/>
<sequence length="333" mass="36205">MKTKTRFVIWRAVSPCAVVLAGGLIVGCGGNGGTLTTNEDPSSMDGDRSASSRRGIQSLYFGAFSATAALRIVSALGQAGPNRTIELAYAPQFSSNRYGNAICFLTGLPGRSLSLVIDYGHHTMSGNAADLGKEFYTNIFKKYPTAARYRLAVANEDDYSNSDWSTRMSGLLKGLVDAWKKDNPKGTFPASQVLVRRIKATTFSLASSFSPGKGYPSFSTETEYHFPEGISDPKKLAKSGFTVVSNDGWAVNDVDQKEPKDLAYSLKNGAWKAIPSMTLSAFQSGWGGNSLLWHPAFHLWPKRNGHFYYDNPRTEVSGADLDSLCATIVRYVK</sequence>
<dbReference type="HOGENOM" id="CLU_833538_0_0_0"/>
<gene>
    <name evidence="1" type="ORF">OP10G_4706</name>
</gene>
<organism evidence="1 2">
    <name type="scientific">Fimbriimonas ginsengisoli Gsoil 348</name>
    <dbReference type="NCBI Taxonomy" id="661478"/>
    <lineage>
        <taxon>Bacteria</taxon>
        <taxon>Bacillati</taxon>
        <taxon>Armatimonadota</taxon>
        <taxon>Fimbriimonadia</taxon>
        <taxon>Fimbriimonadales</taxon>
        <taxon>Fimbriimonadaceae</taxon>
        <taxon>Fimbriimonas</taxon>
    </lineage>
</organism>
<dbReference type="PROSITE" id="PS51257">
    <property type="entry name" value="PROKAR_LIPOPROTEIN"/>
    <property type="match status" value="1"/>
</dbReference>
<evidence type="ECO:0008006" key="3">
    <source>
        <dbReference type="Google" id="ProtNLM"/>
    </source>
</evidence>
<evidence type="ECO:0000313" key="2">
    <source>
        <dbReference type="Proteomes" id="UP000027982"/>
    </source>
</evidence>
<dbReference type="Proteomes" id="UP000027982">
    <property type="component" value="Chromosome"/>
</dbReference>
<name>A0A068NZ73_FIMGI</name>
<evidence type="ECO:0000313" key="1">
    <source>
        <dbReference type="EMBL" id="AIE88074.1"/>
    </source>
</evidence>
<dbReference type="KEGG" id="fgi:OP10G_4706"/>
<dbReference type="RefSeq" id="WP_025228058.1">
    <property type="nucleotide sequence ID" value="NZ_CP007139.1"/>
</dbReference>